<feature type="domain" description="Secretin/TonB short N-terminal" evidence="6">
    <location>
        <begin position="330"/>
        <end position="378"/>
    </location>
</feature>
<dbReference type="PANTHER" id="PTHR30604">
    <property type="entry name" value="PROTEIN TRANSPORT PROTEIN HOFQ"/>
    <property type="match status" value="1"/>
</dbReference>
<dbReference type="InterPro" id="IPR001775">
    <property type="entry name" value="GspD/PilQ"/>
</dbReference>
<dbReference type="InterPro" id="IPR051808">
    <property type="entry name" value="Type_IV_pilus_biogenesis"/>
</dbReference>
<dbReference type="PANTHER" id="PTHR30604:SF1">
    <property type="entry name" value="DNA UTILIZATION PROTEIN HOFQ"/>
    <property type="match status" value="1"/>
</dbReference>
<dbReference type="EMBL" id="KT795317">
    <property type="protein sequence ID" value="ALG76151.1"/>
    <property type="molecule type" value="Genomic_DNA"/>
</dbReference>
<evidence type="ECO:0000256" key="4">
    <source>
        <dbReference type="ARBA" id="ARBA00023136"/>
    </source>
</evidence>
<dbReference type="InterPro" id="IPR011662">
    <property type="entry name" value="Secretin/TonB_short_N"/>
</dbReference>
<organism evidence="7">
    <name type="scientific">uncultured prokaryote</name>
    <dbReference type="NCBI Taxonomy" id="198431"/>
    <lineage>
        <taxon>unclassified sequences</taxon>
        <taxon>environmental samples</taxon>
    </lineage>
</organism>
<dbReference type="Pfam" id="PF00263">
    <property type="entry name" value="Secretin"/>
    <property type="match status" value="1"/>
</dbReference>
<dbReference type="Pfam" id="PF07660">
    <property type="entry name" value="STN"/>
    <property type="match status" value="1"/>
</dbReference>
<dbReference type="InterPro" id="IPR005644">
    <property type="entry name" value="NolW-like"/>
</dbReference>
<accession>A0A0N9MGW4</accession>
<evidence type="ECO:0000313" key="7">
    <source>
        <dbReference type="EMBL" id="ALG76151.1"/>
    </source>
</evidence>
<keyword evidence="4" id="KW-0472">Membrane</keyword>
<dbReference type="InterPro" id="IPR013355">
    <property type="entry name" value="Pilus_4_PilQ"/>
</dbReference>
<dbReference type="SMART" id="SM00965">
    <property type="entry name" value="STN"/>
    <property type="match status" value="1"/>
</dbReference>
<dbReference type="Gene3D" id="3.30.1370.130">
    <property type="match status" value="1"/>
</dbReference>
<dbReference type="PRINTS" id="PR00811">
    <property type="entry name" value="BCTERIALGSPD"/>
</dbReference>
<dbReference type="NCBIfam" id="TIGR02515">
    <property type="entry name" value="IV_pilus_PilQ"/>
    <property type="match status" value="1"/>
</dbReference>
<protein>
    <submittedName>
        <fullName evidence="7">Pilus modification protein PilQ</fullName>
    </submittedName>
</protein>
<dbReference type="InterPro" id="IPR038591">
    <property type="entry name" value="NolW-like_sf"/>
</dbReference>
<dbReference type="Pfam" id="PF03958">
    <property type="entry name" value="Secretin_N"/>
    <property type="match status" value="1"/>
</dbReference>
<evidence type="ECO:0000259" key="6">
    <source>
        <dbReference type="SMART" id="SM00965"/>
    </source>
</evidence>
<evidence type="ECO:0000256" key="5">
    <source>
        <dbReference type="ARBA" id="ARBA00023237"/>
    </source>
</evidence>
<dbReference type="GO" id="GO:0019867">
    <property type="term" value="C:outer membrane"/>
    <property type="evidence" value="ECO:0007669"/>
    <property type="project" value="InterPro"/>
</dbReference>
<proteinExistence type="predicted"/>
<keyword evidence="3" id="KW-0732">Signal</keyword>
<keyword evidence="5" id="KW-0998">Cell outer membrane</keyword>
<dbReference type="Gene3D" id="2.60.40.3500">
    <property type="match status" value="1"/>
</dbReference>
<keyword evidence="2" id="KW-0813">Transport</keyword>
<dbReference type="GO" id="GO:0009306">
    <property type="term" value="P:protein secretion"/>
    <property type="evidence" value="ECO:0007669"/>
    <property type="project" value="InterPro"/>
</dbReference>
<comment type="subcellular location">
    <subcellularLocation>
        <location evidence="1">Membrane</location>
    </subcellularLocation>
</comment>
<evidence type="ECO:0000256" key="2">
    <source>
        <dbReference type="ARBA" id="ARBA00022448"/>
    </source>
</evidence>
<evidence type="ECO:0000256" key="3">
    <source>
        <dbReference type="ARBA" id="ARBA00022729"/>
    </source>
</evidence>
<sequence>MKKFMCFIICFCLMGFGQILASEKATFIKEVEVKTQAKELKIQLVANGPISDYVSFSLTKPARLAIDVPLMDCKIPRIYPLNNPIYPRLRWAPFKGKLRFVIDSNLKQLPPYKISAQNNRLEVLLPLEKPSLPLIAVKAIDFEQISPQKCRLVISSEGELQYEVSHPKLHTMLLQLDNVKMPSYLLRELETKHFPCGIEQILPYSISKNKVGIEIKLKERIPFKIVTTEEHLYLTFTTSGKKVKEAKKEELKPEVSKKTEPKEEKPQEVVEAALSVKPAFVSLFAQKLPTETQIIFPGRIGVFTGQPISLDFQDADIKNVFRILAEVSGFNFVISEGVKGKVTLKLDNVPWDQALDLILQTYSLGIVKRGNVLRILTLEDLKKEQERLIQTQQALEKKKESEPLITEEIQVNYVKAADLIKQLKDIKTNRGKLTYDEMTNRIIMTDVKTALKKARDLVRSLDIAPRQVMIEGRIVEVSTEYTKDLGIQWGQHFSHTMTETSNIIETRGGAGGGDKFEFEMGDREWKGNIPLIVNLPPEGAYGGLGFTLAHLGRAYTLILDAKLQAMESEGKVKILSVPKVVTMDNQPALISQGLQIPYRTTSEAGTYTQFQEAVLKLEVTPHITPDKKVRLELNLHKDSPGIRQEGMDAIPIEKKEVKTTLLVDNEETVVIGGIITETKESKESRVPFFSRVPLFGLLFQNKMRGIAKRELLMFITPRVIAQKASIQENSFIKSAY</sequence>
<evidence type="ECO:0000256" key="1">
    <source>
        <dbReference type="ARBA" id="ARBA00004370"/>
    </source>
</evidence>
<name>A0A0N9MGW4_9ZZZZ</name>
<reference evidence="7" key="1">
    <citation type="journal article" date="2015" name="Nature">
        <title>Intercellular wiring enables electron transfer between methanotrophic archaea and bacteria.</title>
        <authorList>
            <person name="Wegener G."/>
            <person name="Krukenberg V."/>
            <person name="Riedel D."/>
            <person name="Tegetmeyer H.E."/>
            <person name="Boetius A."/>
        </authorList>
    </citation>
    <scope>NUCLEOTIDE SEQUENCE</scope>
</reference>
<dbReference type="InterPro" id="IPR004846">
    <property type="entry name" value="T2SS/T3SS_dom"/>
</dbReference>
<dbReference type="Gene3D" id="3.30.1370.120">
    <property type="match status" value="1"/>
</dbReference>
<dbReference type="AlphaFoldDB" id="A0A0N9MGW4"/>